<feature type="non-terminal residue" evidence="1">
    <location>
        <position position="1"/>
    </location>
</feature>
<sequence length="33" mass="3876">YIKWIEQEKKEEGFTKNDVECFKKIKGLSKDGG</sequence>
<evidence type="ECO:0000313" key="1">
    <source>
        <dbReference type="EMBL" id="GAH12079.1"/>
    </source>
</evidence>
<organism evidence="1">
    <name type="scientific">marine sediment metagenome</name>
    <dbReference type="NCBI Taxonomy" id="412755"/>
    <lineage>
        <taxon>unclassified sequences</taxon>
        <taxon>metagenomes</taxon>
        <taxon>ecological metagenomes</taxon>
    </lineage>
</organism>
<proteinExistence type="predicted"/>
<name>X1E4G9_9ZZZZ</name>
<dbReference type="EMBL" id="BART01039245">
    <property type="protein sequence ID" value="GAH12079.1"/>
    <property type="molecule type" value="Genomic_DNA"/>
</dbReference>
<protein>
    <submittedName>
        <fullName evidence="1">Uncharacterized protein</fullName>
    </submittedName>
</protein>
<comment type="caution">
    <text evidence="1">The sequence shown here is derived from an EMBL/GenBank/DDBJ whole genome shotgun (WGS) entry which is preliminary data.</text>
</comment>
<accession>X1E4G9</accession>
<dbReference type="AlphaFoldDB" id="X1E4G9"/>
<gene>
    <name evidence="1" type="ORF">S01H4_64615</name>
</gene>
<reference evidence="1" key="1">
    <citation type="journal article" date="2014" name="Front. Microbiol.">
        <title>High frequency of phylogenetically diverse reductive dehalogenase-homologous genes in deep subseafloor sedimentary metagenomes.</title>
        <authorList>
            <person name="Kawai M."/>
            <person name="Futagami T."/>
            <person name="Toyoda A."/>
            <person name="Takaki Y."/>
            <person name="Nishi S."/>
            <person name="Hori S."/>
            <person name="Arai W."/>
            <person name="Tsubouchi T."/>
            <person name="Morono Y."/>
            <person name="Uchiyama I."/>
            <person name="Ito T."/>
            <person name="Fujiyama A."/>
            <person name="Inagaki F."/>
            <person name="Takami H."/>
        </authorList>
    </citation>
    <scope>NUCLEOTIDE SEQUENCE</scope>
    <source>
        <strain evidence="1">Expedition CK06-06</strain>
    </source>
</reference>